<keyword evidence="1" id="KW-0238">DNA-binding</keyword>
<keyword evidence="4" id="KW-1185">Reference proteome</keyword>
<evidence type="ECO:0000313" key="4">
    <source>
        <dbReference type="Proteomes" id="UP001273505"/>
    </source>
</evidence>
<name>A0ABU4RWT2_9GAMM</name>
<proteinExistence type="predicted"/>
<accession>A0ABU4RWT2</accession>
<dbReference type="CDD" id="cd00093">
    <property type="entry name" value="HTH_XRE"/>
    <property type="match status" value="1"/>
</dbReference>
<dbReference type="PANTHER" id="PTHR46797">
    <property type="entry name" value="HTH-TYPE TRANSCRIPTIONAL REGULATOR"/>
    <property type="match status" value="1"/>
</dbReference>
<dbReference type="Proteomes" id="UP001273505">
    <property type="component" value="Unassembled WGS sequence"/>
</dbReference>
<dbReference type="SUPFAM" id="SSF51182">
    <property type="entry name" value="RmlC-like cupins"/>
    <property type="match status" value="1"/>
</dbReference>
<feature type="domain" description="HTH cro/C1-type" evidence="2">
    <location>
        <begin position="14"/>
        <end position="68"/>
    </location>
</feature>
<dbReference type="SUPFAM" id="SSF47413">
    <property type="entry name" value="lambda repressor-like DNA-binding domains"/>
    <property type="match status" value="1"/>
</dbReference>
<protein>
    <submittedName>
        <fullName evidence="3">Helix-turn-helix domain-containing protein</fullName>
    </submittedName>
</protein>
<dbReference type="PROSITE" id="PS50943">
    <property type="entry name" value="HTH_CROC1"/>
    <property type="match status" value="1"/>
</dbReference>
<reference evidence="3 4" key="1">
    <citation type="submission" date="2023-11" db="EMBL/GenBank/DDBJ databases">
        <title>Gilvimarinus fulvus sp. nov., isolated from the surface of Kelp.</title>
        <authorList>
            <person name="Sun Y.Y."/>
            <person name="Gong Y."/>
            <person name="Du Z.J."/>
        </authorList>
    </citation>
    <scope>NUCLEOTIDE SEQUENCE [LARGE SCALE GENOMIC DNA]</scope>
    <source>
        <strain evidence="3 4">SDUM040013</strain>
    </source>
</reference>
<evidence type="ECO:0000259" key="2">
    <source>
        <dbReference type="PROSITE" id="PS50943"/>
    </source>
</evidence>
<dbReference type="InterPro" id="IPR011051">
    <property type="entry name" value="RmlC_Cupin_sf"/>
</dbReference>
<dbReference type="SMART" id="SM00530">
    <property type="entry name" value="HTH_XRE"/>
    <property type="match status" value="1"/>
</dbReference>
<dbReference type="InterPro" id="IPR001387">
    <property type="entry name" value="Cro/C1-type_HTH"/>
</dbReference>
<evidence type="ECO:0000313" key="3">
    <source>
        <dbReference type="EMBL" id="MDX6849345.1"/>
    </source>
</evidence>
<dbReference type="Gene3D" id="1.10.260.40">
    <property type="entry name" value="lambda repressor-like DNA-binding domains"/>
    <property type="match status" value="1"/>
</dbReference>
<evidence type="ECO:0000256" key="1">
    <source>
        <dbReference type="ARBA" id="ARBA00023125"/>
    </source>
</evidence>
<dbReference type="RefSeq" id="WP_319835077.1">
    <property type="nucleotide sequence ID" value="NZ_JAULRU010000418.1"/>
</dbReference>
<dbReference type="PANTHER" id="PTHR46797:SF11">
    <property type="entry name" value="HTH-TYPE TRANSCRIPTIONAL REGULATOR PUUR"/>
    <property type="match status" value="1"/>
</dbReference>
<dbReference type="EMBL" id="JAXAFO010000011">
    <property type="protein sequence ID" value="MDX6849345.1"/>
    <property type="molecule type" value="Genomic_DNA"/>
</dbReference>
<comment type="caution">
    <text evidence="3">The sequence shown here is derived from an EMBL/GenBank/DDBJ whole genome shotgun (WGS) entry which is preliminary data.</text>
</comment>
<dbReference type="InterPro" id="IPR010982">
    <property type="entry name" value="Lambda_DNA-bd_dom_sf"/>
</dbReference>
<organism evidence="3 4">
    <name type="scientific">Gilvimarinus gilvus</name>
    <dbReference type="NCBI Taxonomy" id="3058038"/>
    <lineage>
        <taxon>Bacteria</taxon>
        <taxon>Pseudomonadati</taxon>
        <taxon>Pseudomonadota</taxon>
        <taxon>Gammaproteobacteria</taxon>
        <taxon>Cellvibrionales</taxon>
        <taxon>Cellvibrionaceae</taxon>
        <taxon>Gilvimarinus</taxon>
    </lineage>
</organism>
<gene>
    <name evidence="3" type="ORF">SCD92_08235</name>
</gene>
<dbReference type="InterPro" id="IPR050807">
    <property type="entry name" value="TransReg_Diox_bact_type"/>
</dbReference>
<sequence length="187" mass="20278">MAVTESGVALGIKLKAIREANGLSQRELAKRAGVTNSSISMIEQGQVSPSVQSLEKVLSGIPMSLSHFFACGEGLGEEVFYAETDMQKHEKPYGYMQIIGEHLPGRSITFKRFYFRPNSSTGDAPLTGFFDQAGWIFSGNILLSAGSNVRKMKAGEGFYLQAYTPFRACNESLTEPAEIIVASPGPE</sequence>
<dbReference type="Pfam" id="PF01381">
    <property type="entry name" value="HTH_3"/>
    <property type="match status" value="1"/>
</dbReference>